<feature type="compositionally biased region" description="Polar residues" evidence="1">
    <location>
        <begin position="55"/>
        <end position="68"/>
    </location>
</feature>
<feature type="compositionally biased region" description="Basic and acidic residues" evidence="1">
    <location>
        <begin position="73"/>
        <end position="82"/>
    </location>
</feature>
<gene>
    <name evidence="2" type="ORF">O181_061743</name>
</gene>
<reference evidence="2" key="1">
    <citation type="submission" date="2021-03" db="EMBL/GenBank/DDBJ databases">
        <title>Draft genome sequence of rust myrtle Austropuccinia psidii MF-1, a brazilian biotype.</title>
        <authorList>
            <person name="Quecine M.C."/>
            <person name="Pachon D.M.R."/>
            <person name="Bonatelli M.L."/>
            <person name="Correr F.H."/>
            <person name="Franceschini L.M."/>
            <person name="Leite T.F."/>
            <person name="Margarido G.R.A."/>
            <person name="Almeida C.A."/>
            <person name="Ferrarezi J.A."/>
            <person name="Labate C.A."/>
        </authorList>
    </citation>
    <scope>NUCLEOTIDE SEQUENCE</scope>
    <source>
        <strain evidence="2">MF-1</strain>
    </source>
</reference>
<sequence length="82" mass="9420">MSNITPDSQLSAYELIQRSLVQINEHDESQHSPIAHGELEIQNKQLICNIQNDSQQTIDNTPSQSSFQKQKHCTHEEAQLHR</sequence>
<keyword evidence="3" id="KW-1185">Reference proteome</keyword>
<dbReference type="AlphaFoldDB" id="A0A9Q3ENF5"/>
<feature type="region of interest" description="Disordered" evidence="1">
    <location>
        <begin position="55"/>
        <end position="82"/>
    </location>
</feature>
<accession>A0A9Q3ENF5</accession>
<organism evidence="2 3">
    <name type="scientific">Austropuccinia psidii MF-1</name>
    <dbReference type="NCBI Taxonomy" id="1389203"/>
    <lineage>
        <taxon>Eukaryota</taxon>
        <taxon>Fungi</taxon>
        <taxon>Dikarya</taxon>
        <taxon>Basidiomycota</taxon>
        <taxon>Pucciniomycotina</taxon>
        <taxon>Pucciniomycetes</taxon>
        <taxon>Pucciniales</taxon>
        <taxon>Sphaerophragmiaceae</taxon>
        <taxon>Austropuccinia</taxon>
    </lineage>
</organism>
<proteinExistence type="predicted"/>
<name>A0A9Q3ENF5_9BASI</name>
<evidence type="ECO:0000313" key="2">
    <source>
        <dbReference type="EMBL" id="MBW0522028.1"/>
    </source>
</evidence>
<dbReference type="EMBL" id="AVOT02029261">
    <property type="protein sequence ID" value="MBW0522028.1"/>
    <property type="molecule type" value="Genomic_DNA"/>
</dbReference>
<evidence type="ECO:0000313" key="3">
    <source>
        <dbReference type="Proteomes" id="UP000765509"/>
    </source>
</evidence>
<comment type="caution">
    <text evidence="2">The sequence shown here is derived from an EMBL/GenBank/DDBJ whole genome shotgun (WGS) entry which is preliminary data.</text>
</comment>
<protein>
    <submittedName>
        <fullName evidence="2">Uncharacterized protein</fullName>
    </submittedName>
</protein>
<dbReference type="Proteomes" id="UP000765509">
    <property type="component" value="Unassembled WGS sequence"/>
</dbReference>
<evidence type="ECO:0000256" key="1">
    <source>
        <dbReference type="SAM" id="MobiDB-lite"/>
    </source>
</evidence>